<accession>A0A1R0GZG7</accession>
<proteinExistence type="predicted"/>
<comment type="caution">
    <text evidence="2">The sequence shown here is derived from an EMBL/GenBank/DDBJ whole genome shotgun (WGS) entry which is preliminary data.</text>
</comment>
<reference evidence="2 3" key="1">
    <citation type="journal article" date="2016" name="Mol. Biol. Evol.">
        <title>Genome-Wide Survey of Gut Fungi (Harpellales) Reveals the First Horizontally Transferred Ubiquitin Gene from a Mosquito Host.</title>
        <authorList>
            <person name="Wang Y."/>
            <person name="White M.M."/>
            <person name="Kvist S."/>
            <person name="Moncalvo J.M."/>
        </authorList>
    </citation>
    <scope>NUCLEOTIDE SEQUENCE [LARGE SCALE GENOMIC DNA]</scope>
    <source>
        <strain evidence="2 3">ALG-7-W6</strain>
    </source>
</reference>
<protein>
    <submittedName>
        <fullName evidence="2">Uncharacterized protein</fullName>
    </submittedName>
</protein>
<dbReference type="EMBL" id="LSSL01001690">
    <property type="protein sequence ID" value="OLY82289.1"/>
    <property type="molecule type" value="Genomic_DNA"/>
</dbReference>
<evidence type="ECO:0000256" key="1">
    <source>
        <dbReference type="SAM" id="MobiDB-lite"/>
    </source>
</evidence>
<dbReference type="AlphaFoldDB" id="A0A1R0GZG7"/>
<feature type="compositionally biased region" description="Basic and acidic residues" evidence="1">
    <location>
        <begin position="13"/>
        <end position="26"/>
    </location>
</feature>
<organism evidence="2 3">
    <name type="scientific">Smittium mucronatum</name>
    <dbReference type="NCBI Taxonomy" id="133383"/>
    <lineage>
        <taxon>Eukaryota</taxon>
        <taxon>Fungi</taxon>
        <taxon>Fungi incertae sedis</taxon>
        <taxon>Zoopagomycota</taxon>
        <taxon>Kickxellomycotina</taxon>
        <taxon>Harpellomycetes</taxon>
        <taxon>Harpellales</taxon>
        <taxon>Legeriomycetaceae</taxon>
        <taxon>Smittium</taxon>
    </lineage>
</organism>
<dbReference type="Proteomes" id="UP000187455">
    <property type="component" value="Unassembled WGS sequence"/>
</dbReference>
<evidence type="ECO:0000313" key="2">
    <source>
        <dbReference type="EMBL" id="OLY82289.1"/>
    </source>
</evidence>
<feature type="region of interest" description="Disordered" evidence="1">
    <location>
        <begin position="1"/>
        <end position="26"/>
    </location>
</feature>
<sequence>MPTLEPDISEGTEGTRESNNYDHNDYNVEISVMDPRSDVSLSAPTSSPANNHNRFEDQQSLLKCKGLGNYAIDFILSK</sequence>
<gene>
    <name evidence="2" type="ORF">AYI68_g3593</name>
</gene>
<evidence type="ECO:0000313" key="3">
    <source>
        <dbReference type="Proteomes" id="UP000187455"/>
    </source>
</evidence>
<keyword evidence="3" id="KW-1185">Reference proteome</keyword>
<name>A0A1R0GZG7_9FUNG</name>